<dbReference type="RefSeq" id="WP_005880321.1">
    <property type="nucleotide sequence ID" value="NZ_CP019430.1"/>
</dbReference>
<organism evidence="1 2">
    <name type="scientific">Oxalobacter formigenes OXCC13</name>
    <dbReference type="NCBI Taxonomy" id="556269"/>
    <lineage>
        <taxon>Bacteria</taxon>
        <taxon>Pseudomonadati</taxon>
        <taxon>Pseudomonadota</taxon>
        <taxon>Betaproteobacteria</taxon>
        <taxon>Burkholderiales</taxon>
        <taxon>Oxalobacteraceae</taxon>
        <taxon>Oxalobacter</taxon>
    </lineage>
</organism>
<dbReference type="OrthoDB" id="9025082at2"/>
<dbReference type="Proteomes" id="UP000005089">
    <property type="component" value="Unassembled WGS sequence"/>
</dbReference>
<dbReference type="Gene3D" id="4.10.410.40">
    <property type="match status" value="1"/>
</dbReference>
<dbReference type="NCBIfam" id="NF047353">
    <property type="entry name" value="tube_lmo2291"/>
    <property type="match status" value="1"/>
</dbReference>
<dbReference type="InterPro" id="IPR032495">
    <property type="entry name" value="Phage_TTP_11"/>
</dbReference>
<sequence length="138" mass="14402">MASTAISAQGSSIEINTAASGEATWTKIKNIISFTGFDGAASEIDVTDLDSTAKEFRLGLQDHGKFSFDMHIDRADAGQIALEAARKAGKVTQLKLTLPNGDAATFSVLVKSTPITGGIDAVLKGSVETRVTGDITWA</sequence>
<dbReference type="AlphaFoldDB" id="C3X8Z8"/>
<gene>
    <name evidence="1" type="ORF">OFBG_00702</name>
</gene>
<dbReference type="GeneID" id="77135389"/>
<dbReference type="Pfam" id="PF16460">
    <property type="entry name" value="Phage_TTP_11"/>
    <property type="match status" value="1"/>
</dbReference>
<dbReference type="EMBL" id="GG658170">
    <property type="protein sequence ID" value="EEO29674.1"/>
    <property type="molecule type" value="Genomic_DNA"/>
</dbReference>
<keyword evidence="2" id="KW-1185">Reference proteome</keyword>
<proteinExistence type="predicted"/>
<protein>
    <submittedName>
        <fullName evidence="1">Uncharacterized protein</fullName>
    </submittedName>
</protein>
<dbReference type="eggNOG" id="ENOG5032TZX">
    <property type="taxonomic scope" value="Bacteria"/>
</dbReference>
<dbReference type="STRING" id="847.BRW83_1527"/>
<evidence type="ECO:0000313" key="1">
    <source>
        <dbReference type="EMBL" id="EEO29674.1"/>
    </source>
</evidence>
<name>C3X8Z8_OXAFO</name>
<reference evidence="1 2" key="1">
    <citation type="submission" date="2009-02" db="EMBL/GenBank/DDBJ databases">
        <title>The Genome Sequence of Oxalobacter formigenes OXCC13.</title>
        <authorList>
            <consortium name="The Broad Institute Genome Sequencing Platform"/>
            <person name="Ward D."/>
            <person name="Young S.K."/>
            <person name="Kodira C.D."/>
            <person name="Zeng Q."/>
            <person name="Koehrsen M."/>
            <person name="Alvarado L."/>
            <person name="Berlin A."/>
            <person name="Borenstein D."/>
            <person name="Chen Z."/>
            <person name="Engels R."/>
            <person name="Freedman E."/>
            <person name="Gellesch M."/>
            <person name="Goldberg J."/>
            <person name="Griggs A."/>
            <person name="Gujja S."/>
            <person name="Heiman D."/>
            <person name="Hepburn T."/>
            <person name="Howarth C."/>
            <person name="Jen D."/>
            <person name="Larson L."/>
            <person name="Lewis B."/>
            <person name="Mehta T."/>
            <person name="Park D."/>
            <person name="Pearson M."/>
            <person name="Roberts A."/>
            <person name="Saif S."/>
            <person name="Shea T."/>
            <person name="Shenoy N."/>
            <person name="Sisk P."/>
            <person name="Stolte C."/>
            <person name="Sykes S."/>
            <person name="Walk T."/>
            <person name="White J."/>
            <person name="Yandava C."/>
            <person name="Allison M.J."/>
            <person name="Lander E."/>
            <person name="Nusbaum C."/>
            <person name="Galagan J."/>
            <person name="Birren B."/>
        </authorList>
    </citation>
    <scope>NUCLEOTIDE SEQUENCE [LARGE SCALE GENOMIC DNA]</scope>
    <source>
        <strain evidence="1 2">OXCC13</strain>
    </source>
</reference>
<evidence type="ECO:0000313" key="2">
    <source>
        <dbReference type="Proteomes" id="UP000005089"/>
    </source>
</evidence>
<dbReference type="HOGENOM" id="CLU_151925_0_0_4"/>
<accession>C3X8Z8</accession>